<name>A0ABU2C6Y7_9BURK</name>
<dbReference type="EMBL" id="JAVDXT010000001">
    <property type="protein sequence ID" value="MDR7377097.1"/>
    <property type="molecule type" value="Genomic_DNA"/>
</dbReference>
<organism evidence="1 2">
    <name type="scientific">Rhodoferax ferrireducens</name>
    <dbReference type="NCBI Taxonomy" id="192843"/>
    <lineage>
        <taxon>Bacteria</taxon>
        <taxon>Pseudomonadati</taxon>
        <taxon>Pseudomonadota</taxon>
        <taxon>Betaproteobacteria</taxon>
        <taxon>Burkholderiales</taxon>
        <taxon>Comamonadaceae</taxon>
        <taxon>Rhodoferax</taxon>
    </lineage>
</organism>
<protein>
    <recommendedName>
        <fullName evidence="3">SIS domain-containing protein</fullName>
    </recommendedName>
</protein>
<evidence type="ECO:0000313" key="2">
    <source>
        <dbReference type="Proteomes" id="UP001180487"/>
    </source>
</evidence>
<evidence type="ECO:0008006" key="3">
    <source>
        <dbReference type="Google" id="ProtNLM"/>
    </source>
</evidence>
<keyword evidence="2" id="KW-1185">Reference proteome</keyword>
<dbReference type="Pfam" id="PF22491">
    <property type="entry name" value="DUF6988"/>
    <property type="match status" value="1"/>
</dbReference>
<dbReference type="InterPro" id="IPR054257">
    <property type="entry name" value="DUF6988"/>
</dbReference>
<gene>
    <name evidence="1" type="ORF">J2X19_001755</name>
</gene>
<dbReference type="RefSeq" id="WP_310372523.1">
    <property type="nucleotide sequence ID" value="NZ_JAVDXT010000001.1"/>
</dbReference>
<evidence type="ECO:0000313" key="1">
    <source>
        <dbReference type="EMBL" id="MDR7377097.1"/>
    </source>
</evidence>
<proteinExistence type="predicted"/>
<comment type="caution">
    <text evidence="1">The sequence shown here is derived from an EMBL/GenBank/DDBJ whole genome shotgun (WGS) entry which is preliminary data.</text>
</comment>
<accession>A0ABU2C6Y7</accession>
<reference evidence="1 2" key="1">
    <citation type="submission" date="2023-07" db="EMBL/GenBank/DDBJ databases">
        <title>Sorghum-associated microbial communities from plants grown in Nebraska, USA.</title>
        <authorList>
            <person name="Schachtman D."/>
        </authorList>
    </citation>
    <scope>NUCLEOTIDE SEQUENCE [LARGE SCALE GENOMIC DNA]</scope>
    <source>
        <strain evidence="1 2">BE313</strain>
    </source>
</reference>
<dbReference type="Proteomes" id="UP001180487">
    <property type="component" value="Unassembled WGS sequence"/>
</dbReference>
<sequence>MDKQEQASYALLGQFLDGCAALDKDVEQLLVAGWNMSSSRHAITMGFCRAALEHAVSQRVLVGAGHHGTALALMRLHFETTVRAAWVQIGATEDWVKNFTEPVPIGSLKEPTLGPPIPSMLDAIEARAPDMAREGRRLYQTVKVMHSFVHGGAHLVVHALRGYPPEKLVDVMRNRNLLCLMLCNVIVVTSGKKDLEGSVTRLSRVHSEVMPPPLA</sequence>